<accession>A0A1M6JRA5</accession>
<reference evidence="2 3" key="1">
    <citation type="submission" date="2016-11" db="EMBL/GenBank/DDBJ databases">
        <authorList>
            <person name="Jaros S."/>
            <person name="Januszkiewicz K."/>
            <person name="Wedrychowicz H."/>
        </authorList>
    </citation>
    <scope>NUCLEOTIDE SEQUENCE [LARGE SCALE GENOMIC DNA]</scope>
    <source>
        <strain evidence="2 3">DSM 5091</strain>
    </source>
</reference>
<dbReference type="OrthoDB" id="9760233at2"/>
<dbReference type="AlphaFoldDB" id="A0A1M6JRA5"/>
<protein>
    <recommendedName>
        <fullName evidence="4">DUF3373 domain-containing protein</fullName>
    </recommendedName>
</protein>
<dbReference type="RefSeq" id="WP_072909059.1">
    <property type="nucleotide sequence ID" value="NZ_FQZT01000009.1"/>
</dbReference>
<dbReference type="STRING" id="1122189.SAMN02745165_02487"/>
<dbReference type="InterPro" id="IPR021803">
    <property type="entry name" value="DUF3373"/>
</dbReference>
<organism evidence="2 3">
    <name type="scientific">Malonomonas rubra DSM 5091</name>
    <dbReference type="NCBI Taxonomy" id="1122189"/>
    <lineage>
        <taxon>Bacteria</taxon>
        <taxon>Pseudomonadati</taxon>
        <taxon>Thermodesulfobacteriota</taxon>
        <taxon>Desulfuromonadia</taxon>
        <taxon>Desulfuromonadales</taxon>
        <taxon>Geopsychrobacteraceae</taxon>
        <taxon>Malonomonas</taxon>
    </lineage>
</organism>
<keyword evidence="3" id="KW-1185">Reference proteome</keyword>
<dbReference type="EMBL" id="FQZT01000009">
    <property type="protein sequence ID" value="SHJ49228.1"/>
    <property type="molecule type" value="Genomic_DNA"/>
</dbReference>
<name>A0A1M6JRA5_MALRU</name>
<sequence length="582" mass="64204">MKRYLLMMLAAMMLIPSLALAAPSIEELQQQIADIVEQLEDLEDRVEGPERHTATDRIQWYGDMRATVDSVHYQDVTWNPGLKINFTDFLHKATTDPDWNTNNGAAMAAFSTQFGLLNPTLAGQLPAMIGAYDPNNPLTHPGTMDAGLSAGARTYDINNDLFYTTRLRLGMKAKIYDNMSFSGRLSMYKNWGDSVGTNVFDSWDAFTMDGTNGGSTTGDFVRVERAYFNWTNLADGNLYFSVGRRPSTYGSPTNYRENTKRGGTPSGHLVNFNFDGITIGYHAEDLIGLEGAAIRFCYGQGYESEWGNGELFNNQGDTSDTHLGGFNIDLMNTDSTLIQITAFRAMDVVDGFKGSFAFPSELMRIFAPTIYTDAQAFTNFNFMTRYTPSTVIGDINLLGINGSYETLDGMVFFGSVGMTQLESNGEVGLFGGMGKDAIFEAQLTENGDAIYLAPVAAEDGDDTNEGYGVYVGMQIPAPMGKFGLEYNYGSKYWTPFTQAQDDVMGSKLATRGHAAEAYYIFEVNRNAFIKIGGIYYDYEYSGSGSPVGKPQKVEDVKDGTAYSLLPVVDKAWDAYAQVHMKW</sequence>
<proteinExistence type="predicted"/>
<evidence type="ECO:0000313" key="3">
    <source>
        <dbReference type="Proteomes" id="UP000184171"/>
    </source>
</evidence>
<gene>
    <name evidence="2" type="ORF">SAMN02745165_02487</name>
</gene>
<dbReference type="Pfam" id="PF11853">
    <property type="entry name" value="DUF3373"/>
    <property type="match status" value="1"/>
</dbReference>
<evidence type="ECO:0000313" key="2">
    <source>
        <dbReference type="EMBL" id="SHJ49228.1"/>
    </source>
</evidence>
<feature type="signal peptide" evidence="1">
    <location>
        <begin position="1"/>
        <end position="21"/>
    </location>
</feature>
<evidence type="ECO:0000256" key="1">
    <source>
        <dbReference type="SAM" id="SignalP"/>
    </source>
</evidence>
<dbReference type="Proteomes" id="UP000184171">
    <property type="component" value="Unassembled WGS sequence"/>
</dbReference>
<keyword evidence="1" id="KW-0732">Signal</keyword>
<evidence type="ECO:0008006" key="4">
    <source>
        <dbReference type="Google" id="ProtNLM"/>
    </source>
</evidence>
<feature type="chain" id="PRO_5013200763" description="DUF3373 domain-containing protein" evidence="1">
    <location>
        <begin position="22"/>
        <end position="582"/>
    </location>
</feature>